<protein>
    <submittedName>
        <fullName evidence="2">Uncharacterized protein</fullName>
    </submittedName>
</protein>
<dbReference type="AlphaFoldDB" id="A0A8H3FPP2"/>
<proteinExistence type="predicted"/>
<dbReference type="EMBL" id="CAJPDQ010000030">
    <property type="protein sequence ID" value="CAF9928503.1"/>
    <property type="molecule type" value="Genomic_DNA"/>
</dbReference>
<organism evidence="2 3">
    <name type="scientific">Gomphillus americanus</name>
    <dbReference type="NCBI Taxonomy" id="1940652"/>
    <lineage>
        <taxon>Eukaryota</taxon>
        <taxon>Fungi</taxon>
        <taxon>Dikarya</taxon>
        <taxon>Ascomycota</taxon>
        <taxon>Pezizomycotina</taxon>
        <taxon>Lecanoromycetes</taxon>
        <taxon>OSLEUM clade</taxon>
        <taxon>Ostropomycetidae</taxon>
        <taxon>Ostropales</taxon>
        <taxon>Graphidaceae</taxon>
        <taxon>Gomphilloideae</taxon>
        <taxon>Gomphillus</taxon>
    </lineage>
</organism>
<name>A0A8H3FPP2_9LECA</name>
<gene>
    <name evidence="2" type="ORF">GOMPHAMPRED_005149</name>
</gene>
<sequence>MKSFDSNCPLPPEGTNFVSAPAFRGTLQILWTCVSVLVLCTWSVVHLNVPPQIKVRSKKQRLRRASSRVFSKIRWMLFNILAPEWIFTKALSDFLSVRGLRARFVAQAEKDGIPWSNAHTHFADMGGFGLSFDGLAVPQVDTDGGTIEIPARIADIGPADQSTAIPIEMNDNLSHDFSPSFWAKRARGLLDHNDAKRHSTRLGTIFSEANANGQGWHMDMHNSKLVARALDGSVIDVLGPDGQYHGDFFMNIMMLRSNLWIPNANQLLLIREMGLIASLPDIDEDDLDDRSKNNSIIKAIAITQICWFDLQFLVRFGTGMTNTQLEVMVFAFTIFSVISYTLAWDRPKGLDYTITLKATTYPKSSADMIKIAAQGPVYMLTSRRPTIWIANHWQSKGPRILGFDLPNLSILVAGVVTSIFGGLHCIAWHFSFPSVYEQTMWQASSIITTASPVVVSTLAIYNLKTQSSSSRTISYSTLLLGTVASFIAITLLVLFVAARLFILVEVFRSLGFQPPNAFKSTWTANLPHIG</sequence>
<keyword evidence="1" id="KW-0472">Membrane</keyword>
<comment type="caution">
    <text evidence="2">The sequence shown here is derived from an EMBL/GenBank/DDBJ whole genome shotgun (WGS) entry which is preliminary data.</text>
</comment>
<keyword evidence="1" id="KW-0812">Transmembrane</keyword>
<feature type="transmembrane region" description="Helical" evidence="1">
    <location>
        <begin position="443"/>
        <end position="463"/>
    </location>
</feature>
<keyword evidence="1" id="KW-1133">Transmembrane helix</keyword>
<dbReference type="OrthoDB" id="3061561at2759"/>
<keyword evidence="3" id="KW-1185">Reference proteome</keyword>
<accession>A0A8H3FPP2</accession>
<feature type="transmembrane region" description="Helical" evidence="1">
    <location>
        <begin position="29"/>
        <end position="49"/>
    </location>
</feature>
<dbReference type="Proteomes" id="UP000664169">
    <property type="component" value="Unassembled WGS sequence"/>
</dbReference>
<feature type="transmembrane region" description="Helical" evidence="1">
    <location>
        <begin position="408"/>
        <end position="431"/>
    </location>
</feature>
<feature type="transmembrane region" description="Helical" evidence="1">
    <location>
        <begin position="327"/>
        <end position="344"/>
    </location>
</feature>
<evidence type="ECO:0000256" key="1">
    <source>
        <dbReference type="SAM" id="Phobius"/>
    </source>
</evidence>
<evidence type="ECO:0000313" key="2">
    <source>
        <dbReference type="EMBL" id="CAF9928503.1"/>
    </source>
</evidence>
<dbReference type="PANTHER" id="PTHR35043:SF7">
    <property type="entry name" value="TRANSCRIPTION FACTOR DOMAIN-CONTAINING PROTEIN"/>
    <property type="match status" value="1"/>
</dbReference>
<dbReference type="PANTHER" id="PTHR35043">
    <property type="entry name" value="TRANSCRIPTION FACTOR DOMAIN-CONTAINING PROTEIN"/>
    <property type="match status" value="1"/>
</dbReference>
<evidence type="ECO:0000313" key="3">
    <source>
        <dbReference type="Proteomes" id="UP000664169"/>
    </source>
</evidence>
<feature type="transmembrane region" description="Helical" evidence="1">
    <location>
        <begin position="475"/>
        <end position="502"/>
    </location>
</feature>
<reference evidence="2" key="1">
    <citation type="submission" date="2021-03" db="EMBL/GenBank/DDBJ databases">
        <authorList>
            <person name="Tagirdzhanova G."/>
        </authorList>
    </citation>
    <scope>NUCLEOTIDE SEQUENCE</scope>
</reference>